<dbReference type="Proteomes" id="UP000238350">
    <property type="component" value="Unassembled WGS sequence"/>
</dbReference>
<dbReference type="GO" id="GO:0006383">
    <property type="term" value="P:transcription by RNA polymerase III"/>
    <property type="evidence" value="ECO:0007669"/>
    <property type="project" value="InterPro"/>
</dbReference>
<reference evidence="5 6" key="1">
    <citation type="submission" date="2017-04" db="EMBL/GenBank/DDBJ databases">
        <title>Genome sequencing of [Candida] sorbophila.</title>
        <authorList>
            <person name="Ahn J.O."/>
        </authorList>
    </citation>
    <scope>NUCLEOTIDE SEQUENCE [LARGE SCALE GENOMIC DNA]</scope>
    <source>
        <strain evidence="5 6">DS02</strain>
    </source>
</reference>
<evidence type="ECO:0000256" key="2">
    <source>
        <dbReference type="ARBA" id="ARBA00008352"/>
    </source>
</evidence>
<dbReference type="EMBL" id="NDIQ01000022">
    <property type="protein sequence ID" value="PRT55717.1"/>
    <property type="molecule type" value="Genomic_DNA"/>
</dbReference>
<dbReference type="PANTHER" id="PTHR15367:SF2">
    <property type="entry name" value="DNA-DIRECTED RNA POLYMERASE III SUBUNIT"/>
    <property type="match status" value="1"/>
</dbReference>
<evidence type="ECO:0000256" key="4">
    <source>
        <dbReference type="SAM" id="MobiDB-lite"/>
    </source>
</evidence>
<keyword evidence="6" id="KW-1185">Reference proteome</keyword>
<evidence type="ECO:0000313" key="6">
    <source>
        <dbReference type="Proteomes" id="UP000238350"/>
    </source>
</evidence>
<protein>
    <recommendedName>
        <fullName evidence="7">DNA-directed RNA polymerase III subunit</fullName>
    </recommendedName>
</protein>
<sequence>MSESAVAIMAARKSLRDGPYFTGNTPHKGVTFREDDRKVRSTVKRFTDRYTKFRTVGITSEQYQAPYWLPTELKEFIGLDATRKSNGQAKKTGLELSDIRLMQDEEQKPKDDENGEGNEDDESAPEELEDEFEEFEDDDYNAEKYFDDGDGDGMGDDDDGEAAY</sequence>
<gene>
    <name evidence="5" type="ORF">B9G98_03337</name>
</gene>
<proteinExistence type="inferred from homology"/>
<evidence type="ECO:0008006" key="7">
    <source>
        <dbReference type="Google" id="ProtNLM"/>
    </source>
</evidence>
<feature type="region of interest" description="Disordered" evidence="4">
    <location>
        <begin position="80"/>
        <end position="164"/>
    </location>
</feature>
<dbReference type="Pfam" id="PF11705">
    <property type="entry name" value="RNA_pol_3_Rpc31"/>
    <property type="match status" value="1"/>
</dbReference>
<evidence type="ECO:0000256" key="1">
    <source>
        <dbReference type="ARBA" id="ARBA00004123"/>
    </source>
</evidence>
<name>A0A2T0FL75_9ASCO</name>
<dbReference type="GO" id="GO:0005666">
    <property type="term" value="C:RNA polymerase III complex"/>
    <property type="evidence" value="ECO:0007669"/>
    <property type="project" value="TreeGrafter"/>
</dbReference>
<feature type="compositionally biased region" description="Acidic residues" evidence="4">
    <location>
        <begin position="148"/>
        <end position="164"/>
    </location>
</feature>
<comment type="caution">
    <text evidence="5">The sequence shown here is derived from an EMBL/GenBank/DDBJ whole genome shotgun (WGS) entry which is preliminary data.</text>
</comment>
<dbReference type="RefSeq" id="XP_024665662.1">
    <property type="nucleotide sequence ID" value="XM_024809894.1"/>
</dbReference>
<feature type="compositionally biased region" description="Basic and acidic residues" evidence="4">
    <location>
        <begin position="97"/>
        <end position="112"/>
    </location>
</feature>
<keyword evidence="3" id="KW-0539">Nucleus</keyword>
<organism evidence="5 6">
    <name type="scientific">Wickerhamiella sorbophila</name>
    <dbReference type="NCBI Taxonomy" id="45607"/>
    <lineage>
        <taxon>Eukaryota</taxon>
        <taxon>Fungi</taxon>
        <taxon>Dikarya</taxon>
        <taxon>Ascomycota</taxon>
        <taxon>Saccharomycotina</taxon>
        <taxon>Dipodascomycetes</taxon>
        <taxon>Dipodascales</taxon>
        <taxon>Trichomonascaceae</taxon>
        <taxon>Wickerhamiella</taxon>
    </lineage>
</organism>
<evidence type="ECO:0000256" key="3">
    <source>
        <dbReference type="ARBA" id="ARBA00023242"/>
    </source>
</evidence>
<feature type="compositionally biased region" description="Acidic residues" evidence="4">
    <location>
        <begin position="113"/>
        <end position="140"/>
    </location>
</feature>
<comment type="similarity">
    <text evidence="2">Belongs to the eukaryotic RPC7 RNA polymerase subunit family.</text>
</comment>
<comment type="subcellular location">
    <subcellularLocation>
        <location evidence="1">Nucleus</location>
    </subcellularLocation>
</comment>
<dbReference type="InterPro" id="IPR024661">
    <property type="entry name" value="RNA_pol_III_Rpc31"/>
</dbReference>
<dbReference type="STRING" id="45607.A0A2T0FL75"/>
<accession>A0A2T0FL75</accession>
<dbReference type="GeneID" id="36517085"/>
<dbReference type="PIRSF" id="PIRSF000777">
    <property type="entry name" value="RNA_polIII_C31"/>
    <property type="match status" value="1"/>
</dbReference>
<evidence type="ECO:0000313" key="5">
    <source>
        <dbReference type="EMBL" id="PRT55717.1"/>
    </source>
</evidence>
<dbReference type="AlphaFoldDB" id="A0A2T0FL75"/>
<dbReference type="PANTHER" id="PTHR15367">
    <property type="entry name" value="DNA-DIRECTED RNA POLYMERASE III"/>
    <property type="match status" value="1"/>
</dbReference>